<keyword evidence="2" id="KW-1185">Reference proteome</keyword>
<dbReference type="Proteomes" id="UP001652680">
    <property type="component" value="Unassembled WGS sequence"/>
</dbReference>
<sequence length="511" mass="60036">MSEPSTYTLNHYCLFSIFEQLKNNCERDQRNIPDIIRYKDIINLAITNDQFHSLIQYWNQCLYKRLEVEKFHSWTCRILSINFYELLVSQRNCTPAEKEAFWDIFCMAIQDNTRVTGCYLSYKPKTYCADHVEIFEWTMRLLQKKTSLKKIALQMISYSPEHLESFHNLQSLLLDVPMDANALKECVKSNPNLIELEFISTEMYGRLTDITPYCRNLERLTIQMKPETDAKEYGALANLPKLKDLSIFGYPKQGSLRALFVAMAINRSTVLQYLSVQQAMLEPEEVEELSNIHSLHRLRCELATTRSPAIPSAFELPNICSIEMESPYELDHIRIDIIANRGQIGLVIRTKRERDMLIRLNNWHKNKINPLLLEKQKLTRDLEIQQIKGVYDPKCLEKIAAISLLEAFPSQFPTHVHNIHLLTKIKELKELEVKVKINIKEELRRLIESNRFVDLEDSEMNIAIEPETQEIIALVQVTYLKEIFGRSKFTFIRNEITIRNFELELDFDFRL</sequence>
<reference evidence="2" key="1">
    <citation type="journal article" date="2021" name="Elife">
        <title>Highly contiguous assemblies of 101 drosophilid genomes.</title>
        <authorList>
            <person name="Kim B.Y."/>
            <person name="Wang J.R."/>
            <person name="Miller D.E."/>
            <person name="Barmina O."/>
            <person name="Delaney E."/>
            <person name="Thompson A."/>
            <person name="Comeault A.A."/>
            <person name="Peede D."/>
            <person name="D'Agostino E.R."/>
            <person name="Pelaez J."/>
            <person name="Aguilar J.M."/>
            <person name="Haji D."/>
            <person name="Matsunaga T."/>
            <person name="Armstrong E.E."/>
            <person name="Zych M."/>
            <person name="Ogawa Y."/>
            <person name="Stamenkovic-Radak M."/>
            <person name="Jelic M."/>
            <person name="Veselinovic M.S."/>
            <person name="Tanaskovic M."/>
            <person name="Eric P."/>
            <person name="Gao J.J."/>
            <person name="Katoh T.K."/>
            <person name="Toda M.J."/>
            <person name="Watabe H."/>
            <person name="Watada M."/>
            <person name="Davis J.S."/>
            <person name="Moyle L.C."/>
            <person name="Manoli G."/>
            <person name="Bertolini E."/>
            <person name="Kostal V."/>
            <person name="Hawley R.S."/>
            <person name="Takahashi A."/>
            <person name="Jones C.D."/>
            <person name="Price D.K."/>
            <person name="Whiteman N."/>
            <person name="Kopp A."/>
            <person name="Matute D.R."/>
            <person name="Petrov D.A."/>
        </authorList>
    </citation>
    <scope>NUCLEOTIDE SEQUENCE [LARGE SCALE GENOMIC DNA]</scope>
</reference>
<dbReference type="RefSeq" id="XP_044313814.1">
    <property type="nucleotide sequence ID" value="XM_044457879.1"/>
</dbReference>
<dbReference type="InterPro" id="IPR032675">
    <property type="entry name" value="LRR_dom_sf"/>
</dbReference>
<name>A0ABM5J4R4_DRORH</name>
<dbReference type="EnsemblMetazoa" id="XM_044457879.1">
    <property type="protein sequence ID" value="XP_044313814.1"/>
    <property type="gene ID" value="LOC123037414"/>
</dbReference>
<evidence type="ECO:0000313" key="2">
    <source>
        <dbReference type="Proteomes" id="UP001652680"/>
    </source>
</evidence>
<dbReference type="SUPFAM" id="SSF52047">
    <property type="entry name" value="RNI-like"/>
    <property type="match status" value="1"/>
</dbReference>
<dbReference type="GeneID" id="123037414"/>
<protein>
    <submittedName>
        <fullName evidence="1">Uncharacterized protein</fullName>
    </submittedName>
</protein>
<reference evidence="1" key="2">
    <citation type="submission" date="2025-05" db="UniProtKB">
        <authorList>
            <consortium name="EnsemblMetazoa"/>
        </authorList>
    </citation>
    <scope>IDENTIFICATION</scope>
</reference>
<accession>A0ABM5J4R4</accession>
<proteinExistence type="predicted"/>
<organism evidence="1 2">
    <name type="scientific">Drosophila rhopaloa</name>
    <name type="common">Fruit fly</name>
    <dbReference type="NCBI Taxonomy" id="1041015"/>
    <lineage>
        <taxon>Eukaryota</taxon>
        <taxon>Metazoa</taxon>
        <taxon>Ecdysozoa</taxon>
        <taxon>Arthropoda</taxon>
        <taxon>Hexapoda</taxon>
        <taxon>Insecta</taxon>
        <taxon>Pterygota</taxon>
        <taxon>Neoptera</taxon>
        <taxon>Endopterygota</taxon>
        <taxon>Diptera</taxon>
        <taxon>Brachycera</taxon>
        <taxon>Muscomorpha</taxon>
        <taxon>Ephydroidea</taxon>
        <taxon>Drosophilidae</taxon>
        <taxon>Drosophila</taxon>
        <taxon>Sophophora</taxon>
    </lineage>
</organism>
<dbReference type="Gene3D" id="3.80.10.10">
    <property type="entry name" value="Ribonuclease Inhibitor"/>
    <property type="match status" value="1"/>
</dbReference>
<evidence type="ECO:0000313" key="1">
    <source>
        <dbReference type="EnsemblMetazoa" id="XP_044313814.1"/>
    </source>
</evidence>